<evidence type="ECO:0000313" key="2">
    <source>
        <dbReference type="Proteomes" id="UP000254575"/>
    </source>
</evidence>
<evidence type="ECO:0000313" key="1">
    <source>
        <dbReference type="EMBL" id="SUO98127.1"/>
    </source>
</evidence>
<gene>
    <name evidence="1" type="ORF">NCTC10717_01868</name>
</gene>
<keyword evidence="2" id="KW-1185">Reference proteome</keyword>
<proteinExistence type="predicted"/>
<dbReference type="Proteomes" id="UP000254575">
    <property type="component" value="Unassembled WGS sequence"/>
</dbReference>
<accession>A0A380N2V1</accession>
<dbReference type="AlphaFoldDB" id="A0A380N2V1"/>
<reference evidence="1 2" key="1">
    <citation type="submission" date="2018-06" db="EMBL/GenBank/DDBJ databases">
        <authorList>
            <consortium name="Pathogen Informatics"/>
            <person name="Doyle S."/>
        </authorList>
    </citation>
    <scope>NUCLEOTIDE SEQUENCE [LARGE SCALE GENOMIC DNA]</scope>
    <source>
        <strain evidence="1 2">NCTC10717</strain>
    </source>
</reference>
<dbReference type="EMBL" id="UHIA01000004">
    <property type="protein sequence ID" value="SUO98127.1"/>
    <property type="molecule type" value="Genomic_DNA"/>
</dbReference>
<dbReference type="RefSeq" id="WP_281267774.1">
    <property type="nucleotide sequence ID" value="NZ_UHIA01000004.1"/>
</dbReference>
<sequence>MGLFGRKNTQLSEAQILKKIDAWDDQDKICAIIDFVEPHLSS</sequence>
<name>A0A380N2V1_9GAMM</name>
<organism evidence="1 2">
    <name type="scientific">Suttonella indologenes</name>
    <dbReference type="NCBI Taxonomy" id="13276"/>
    <lineage>
        <taxon>Bacteria</taxon>
        <taxon>Pseudomonadati</taxon>
        <taxon>Pseudomonadota</taxon>
        <taxon>Gammaproteobacteria</taxon>
        <taxon>Cardiobacteriales</taxon>
        <taxon>Cardiobacteriaceae</taxon>
        <taxon>Suttonella</taxon>
    </lineage>
</organism>
<protein>
    <submittedName>
        <fullName evidence="1">Uncharacterized protein</fullName>
    </submittedName>
</protein>